<dbReference type="Pfam" id="PF00067">
    <property type="entry name" value="p450"/>
    <property type="match status" value="2"/>
</dbReference>
<dbReference type="InterPro" id="IPR001128">
    <property type="entry name" value="Cyt_P450"/>
</dbReference>
<dbReference type="InterPro" id="IPR036396">
    <property type="entry name" value="Cyt_P450_sf"/>
</dbReference>
<evidence type="ECO:0000256" key="3">
    <source>
        <dbReference type="ARBA" id="ARBA00022617"/>
    </source>
</evidence>
<feature type="transmembrane region" description="Helical" evidence="9">
    <location>
        <begin position="12"/>
        <end position="34"/>
    </location>
</feature>
<dbReference type="GO" id="GO:0016705">
    <property type="term" value="F:oxidoreductase activity, acting on paired donors, with incorporation or reduction of molecular oxygen"/>
    <property type="evidence" value="ECO:0007669"/>
    <property type="project" value="InterPro"/>
</dbReference>
<dbReference type="PROSITE" id="PS00086">
    <property type="entry name" value="CYTOCHROME_P450"/>
    <property type="match status" value="1"/>
</dbReference>
<keyword evidence="5 7" id="KW-0408">Iron</keyword>
<dbReference type="STRING" id="1291518.A0A0D9PDN6"/>
<proteinExistence type="inferred from homology"/>
<keyword evidence="9" id="KW-0812">Transmembrane</keyword>
<accession>A0A0D9PDN6</accession>
<evidence type="ECO:0000256" key="2">
    <source>
        <dbReference type="ARBA" id="ARBA00010617"/>
    </source>
</evidence>
<keyword evidence="11" id="KW-1185">Reference proteome</keyword>
<dbReference type="PRINTS" id="PR00385">
    <property type="entry name" value="P450"/>
</dbReference>
<comment type="similarity">
    <text evidence="2 8">Belongs to the cytochrome P450 family.</text>
</comment>
<feature type="binding site" description="axial binding residue" evidence="7">
    <location>
        <position position="547"/>
    </location>
    <ligand>
        <name>heme</name>
        <dbReference type="ChEBI" id="CHEBI:30413"/>
    </ligand>
    <ligandPart>
        <name>Fe</name>
        <dbReference type="ChEBI" id="CHEBI:18248"/>
    </ligandPart>
</feature>
<gene>
    <name evidence="10" type="ORF">H634G_00728</name>
</gene>
<dbReference type="InterPro" id="IPR050121">
    <property type="entry name" value="Cytochrome_P450_monoxygenase"/>
</dbReference>
<name>A0A0D9PDN6_METAN</name>
<dbReference type="Proteomes" id="UP000054544">
    <property type="component" value="Unassembled WGS sequence"/>
</dbReference>
<dbReference type="OrthoDB" id="1470350at2759"/>
<dbReference type="InterPro" id="IPR002403">
    <property type="entry name" value="Cyt_P450_E_grp-IV"/>
</dbReference>
<dbReference type="GO" id="GO:0004497">
    <property type="term" value="F:monooxygenase activity"/>
    <property type="evidence" value="ECO:0007669"/>
    <property type="project" value="UniProtKB-KW"/>
</dbReference>
<keyword evidence="9" id="KW-0472">Membrane</keyword>
<sequence>MKLHVDMLAGLVDNTSLLGILLATLALYLGYFILRPVPIPGIPYNEDAVMRAFGDLKAMKSAKYRRRWIWSQPREHGTAIYQLFLFPFRRPTVIVSDYREAVDICSRRVKEFDRGTRNRECVGITAPNFHFTMESRDPRFRHHKELLRDLMTPWFLETVCFCRYTRRREQIVARDANEFAKVATPRVYENAVALVDLWGIKELKALERPFSANHDLYLSTLDTICAVAFGMDREMSAVGHQTRHIEGFKPVEHWKLGVVARFPTAPTDAYLESILDIPEMVAIAQKSFFPTLSQRLALLSPKHARAHWNRRRLIRKQIDQAMRRISSLGDQYTPKSALDHLLHREMIASSRAGRAADFFSPAIRDEVLGYLLGGHDSIATVLSWWTKHMQCFQDVQSRLRQALRQAFPRAVEEGRWPTAEEISSTSVPYFDAVVEESLRIASVATLISRTATCDTQILGYNIPKGTDILLSLTGPSLTEPAVPVSEPSRTAACRQAKDRIPAWGDDIGEYKPERWLKVESRDGSDGVQVFNPYAGPNLAFSAGPRQCFGKRLALLQLKTTMALLLWNFELQEVEASLSGWDITERLFNLPTNCYVKLRRTGHDKLAALP</sequence>
<dbReference type="PRINTS" id="PR00465">
    <property type="entry name" value="EP450IV"/>
</dbReference>
<evidence type="ECO:0000256" key="4">
    <source>
        <dbReference type="ARBA" id="ARBA00022723"/>
    </source>
</evidence>
<keyword evidence="6 8" id="KW-0503">Monooxygenase</keyword>
<evidence type="ECO:0000256" key="1">
    <source>
        <dbReference type="ARBA" id="ARBA00001971"/>
    </source>
</evidence>
<keyword evidence="4 7" id="KW-0479">Metal-binding</keyword>
<dbReference type="SUPFAM" id="SSF48264">
    <property type="entry name" value="Cytochrome P450"/>
    <property type="match status" value="1"/>
</dbReference>
<dbReference type="EMBL" id="KE384719">
    <property type="protein sequence ID" value="KJK84364.1"/>
    <property type="molecule type" value="Genomic_DNA"/>
</dbReference>
<evidence type="ECO:0000256" key="6">
    <source>
        <dbReference type="ARBA" id="ARBA00023033"/>
    </source>
</evidence>
<dbReference type="PANTHER" id="PTHR24305">
    <property type="entry name" value="CYTOCHROME P450"/>
    <property type="match status" value="1"/>
</dbReference>
<dbReference type="AlphaFoldDB" id="A0A0D9PDN6"/>
<keyword evidence="9" id="KW-1133">Transmembrane helix</keyword>
<organism evidence="10 11">
    <name type="scientific">Metarhizium anisopliae BRIP 53293</name>
    <dbReference type="NCBI Taxonomy" id="1291518"/>
    <lineage>
        <taxon>Eukaryota</taxon>
        <taxon>Fungi</taxon>
        <taxon>Dikarya</taxon>
        <taxon>Ascomycota</taxon>
        <taxon>Pezizomycotina</taxon>
        <taxon>Sordariomycetes</taxon>
        <taxon>Hypocreomycetidae</taxon>
        <taxon>Hypocreales</taxon>
        <taxon>Clavicipitaceae</taxon>
        <taxon>Metarhizium</taxon>
    </lineage>
</organism>
<evidence type="ECO:0000256" key="7">
    <source>
        <dbReference type="PIRSR" id="PIRSR602403-1"/>
    </source>
</evidence>
<dbReference type="Gene3D" id="1.10.630.10">
    <property type="entry name" value="Cytochrome P450"/>
    <property type="match status" value="1"/>
</dbReference>
<evidence type="ECO:0000256" key="8">
    <source>
        <dbReference type="RuleBase" id="RU000461"/>
    </source>
</evidence>
<dbReference type="PANTHER" id="PTHR24305:SF232">
    <property type="entry name" value="P450, PUTATIVE (EUROFUNG)-RELATED"/>
    <property type="match status" value="1"/>
</dbReference>
<evidence type="ECO:0000256" key="5">
    <source>
        <dbReference type="ARBA" id="ARBA00023004"/>
    </source>
</evidence>
<dbReference type="InterPro" id="IPR017972">
    <property type="entry name" value="Cyt_P450_CS"/>
</dbReference>
<reference evidence="11" key="1">
    <citation type="journal article" date="2014" name="BMC Genomics">
        <title>The genome sequence of the biocontrol fungus Metarhizium anisopliae and comparative genomics of Metarhizium species.</title>
        <authorList>
            <person name="Pattemore J.A."/>
            <person name="Hane J.K."/>
            <person name="Williams A.H."/>
            <person name="Wilson B.A."/>
            <person name="Stodart B.J."/>
            <person name="Ash G.J."/>
        </authorList>
    </citation>
    <scope>NUCLEOTIDE SEQUENCE [LARGE SCALE GENOMIC DNA]</scope>
    <source>
        <strain evidence="11">BRIP 53293</strain>
    </source>
</reference>
<keyword evidence="3 7" id="KW-0349">Heme</keyword>
<evidence type="ECO:0000256" key="9">
    <source>
        <dbReference type="SAM" id="Phobius"/>
    </source>
</evidence>
<protein>
    <recommendedName>
        <fullName evidence="12">Cytochrome P450 monooxygenase</fullName>
    </recommendedName>
</protein>
<dbReference type="GO" id="GO:0020037">
    <property type="term" value="F:heme binding"/>
    <property type="evidence" value="ECO:0007669"/>
    <property type="project" value="InterPro"/>
</dbReference>
<evidence type="ECO:0008006" key="12">
    <source>
        <dbReference type="Google" id="ProtNLM"/>
    </source>
</evidence>
<evidence type="ECO:0000313" key="11">
    <source>
        <dbReference type="Proteomes" id="UP000054544"/>
    </source>
</evidence>
<evidence type="ECO:0000313" key="10">
    <source>
        <dbReference type="EMBL" id="KJK84364.1"/>
    </source>
</evidence>
<comment type="cofactor">
    <cofactor evidence="1 7">
        <name>heme</name>
        <dbReference type="ChEBI" id="CHEBI:30413"/>
    </cofactor>
</comment>
<dbReference type="GO" id="GO:0005506">
    <property type="term" value="F:iron ion binding"/>
    <property type="evidence" value="ECO:0007669"/>
    <property type="project" value="InterPro"/>
</dbReference>
<keyword evidence="8" id="KW-0560">Oxidoreductase</keyword>